<evidence type="ECO:0000259" key="2">
    <source>
        <dbReference type="PROSITE" id="PS51554"/>
    </source>
</evidence>
<gene>
    <name evidence="3" type="ORF">S03H2_29450</name>
</gene>
<protein>
    <recommendedName>
        <fullName evidence="2">PFL domain-containing protein</fullName>
    </recommendedName>
</protein>
<feature type="region of interest" description="Disordered" evidence="1">
    <location>
        <begin position="1"/>
        <end position="31"/>
    </location>
</feature>
<feature type="domain" description="PFL" evidence="2">
    <location>
        <begin position="1"/>
        <end position="39"/>
    </location>
</feature>
<sequence>MEWEKYATDKNDTSKSKEQFGPKTGDPENFETWEDFWNA</sequence>
<feature type="compositionally biased region" description="Basic and acidic residues" evidence="1">
    <location>
        <begin position="1"/>
        <end position="20"/>
    </location>
</feature>
<dbReference type="InterPro" id="IPR004184">
    <property type="entry name" value="PFL_dom"/>
</dbReference>
<proteinExistence type="predicted"/>
<dbReference type="PROSITE" id="PS51554">
    <property type="entry name" value="PFL"/>
    <property type="match status" value="1"/>
</dbReference>
<dbReference type="GO" id="GO:0003824">
    <property type="term" value="F:catalytic activity"/>
    <property type="evidence" value="ECO:0007669"/>
    <property type="project" value="InterPro"/>
</dbReference>
<reference evidence="3" key="1">
    <citation type="journal article" date="2014" name="Front. Microbiol.">
        <title>High frequency of phylogenetically diverse reductive dehalogenase-homologous genes in deep subseafloor sedimentary metagenomes.</title>
        <authorList>
            <person name="Kawai M."/>
            <person name="Futagami T."/>
            <person name="Toyoda A."/>
            <person name="Takaki Y."/>
            <person name="Nishi S."/>
            <person name="Hori S."/>
            <person name="Arai W."/>
            <person name="Tsubouchi T."/>
            <person name="Morono Y."/>
            <person name="Uchiyama I."/>
            <person name="Ito T."/>
            <person name="Fujiyama A."/>
            <person name="Inagaki F."/>
            <person name="Takami H."/>
        </authorList>
    </citation>
    <scope>NUCLEOTIDE SEQUENCE</scope>
    <source>
        <strain evidence="3">Expedition CK06-06</strain>
    </source>
</reference>
<evidence type="ECO:0000313" key="3">
    <source>
        <dbReference type="EMBL" id="GAH61792.1"/>
    </source>
</evidence>
<comment type="caution">
    <text evidence="3">The sequence shown here is derived from an EMBL/GenBank/DDBJ whole genome shotgun (WGS) entry which is preliminary data.</text>
</comment>
<accession>X1GX89</accession>
<dbReference type="AlphaFoldDB" id="X1GX89"/>
<organism evidence="3">
    <name type="scientific">marine sediment metagenome</name>
    <dbReference type="NCBI Taxonomy" id="412755"/>
    <lineage>
        <taxon>unclassified sequences</taxon>
        <taxon>metagenomes</taxon>
        <taxon>ecological metagenomes</taxon>
    </lineage>
</organism>
<name>X1GX89_9ZZZZ</name>
<evidence type="ECO:0000256" key="1">
    <source>
        <dbReference type="SAM" id="MobiDB-lite"/>
    </source>
</evidence>
<dbReference type="EMBL" id="BARU01017777">
    <property type="protein sequence ID" value="GAH61792.1"/>
    <property type="molecule type" value="Genomic_DNA"/>
</dbReference>